<gene>
    <name evidence="2" type="ORF">GMARGA_LOCUS27762</name>
</gene>
<dbReference type="Proteomes" id="UP000789901">
    <property type="component" value="Unassembled WGS sequence"/>
</dbReference>
<dbReference type="EMBL" id="CAJVQB010034453">
    <property type="protein sequence ID" value="CAG8821179.1"/>
    <property type="molecule type" value="Genomic_DNA"/>
</dbReference>
<accession>A0ABN7W8K4</accession>
<evidence type="ECO:0000313" key="2">
    <source>
        <dbReference type="EMBL" id="CAG8821179.1"/>
    </source>
</evidence>
<reference evidence="2 3" key="1">
    <citation type="submission" date="2021-06" db="EMBL/GenBank/DDBJ databases">
        <authorList>
            <person name="Kallberg Y."/>
            <person name="Tangrot J."/>
            <person name="Rosling A."/>
        </authorList>
    </citation>
    <scope>NUCLEOTIDE SEQUENCE [LARGE SCALE GENOMIC DNA]</scope>
    <source>
        <strain evidence="2 3">120-4 pot B 10/14</strain>
    </source>
</reference>
<proteinExistence type="predicted"/>
<comment type="caution">
    <text evidence="2">The sequence shown here is derived from an EMBL/GenBank/DDBJ whole genome shotgun (WGS) entry which is preliminary data.</text>
</comment>
<protein>
    <submittedName>
        <fullName evidence="2">32856_t:CDS:1</fullName>
    </submittedName>
</protein>
<sequence>VLCLKIDDIQRNEYYEVTSDPDLFNDKQDKDNSFLPSQSKQDKLQNILSHKTKKCKLPVWFYFDEETPDNSSLPVCKVCNKAFSLTTSTSMLSTKVGQKLINPNSYPEIEQQERDNLVVK</sequence>
<evidence type="ECO:0000256" key="1">
    <source>
        <dbReference type="SAM" id="MobiDB-lite"/>
    </source>
</evidence>
<organism evidence="2 3">
    <name type="scientific">Gigaspora margarita</name>
    <dbReference type="NCBI Taxonomy" id="4874"/>
    <lineage>
        <taxon>Eukaryota</taxon>
        <taxon>Fungi</taxon>
        <taxon>Fungi incertae sedis</taxon>
        <taxon>Mucoromycota</taxon>
        <taxon>Glomeromycotina</taxon>
        <taxon>Glomeromycetes</taxon>
        <taxon>Diversisporales</taxon>
        <taxon>Gigasporaceae</taxon>
        <taxon>Gigaspora</taxon>
    </lineage>
</organism>
<evidence type="ECO:0000313" key="3">
    <source>
        <dbReference type="Proteomes" id="UP000789901"/>
    </source>
</evidence>
<keyword evidence="3" id="KW-1185">Reference proteome</keyword>
<feature type="region of interest" description="Disordered" evidence="1">
    <location>
        <begin position="20"/>
        <end position="40"/>
    </location>
</feature>
<name>A0ABN7W8K4_GIGMA</name>
<feature type="non-terminal residue" evidence="2">
    <location>
        <position position="1"/>
    </location>
</feature>